<keyword evidence="1" id="KW-0678">Repressor</keyword>
<dbReference type="EMBL" id="BOMG01000094">
    <property type="protein sequence ID" value="GID59071.1"/>
    <property type="molecule type" value="Genomic_DNA"/>
</dbReference>
<keyword evidence="4" id="KW-0804">Transcription</keyword>
<dbReference type="PANTHER" id="PTHR30055">
    <property type="entry name" value="HTH-TYPE TRANSCRIPTIONAL REGULATOR RUTR"/>
    <property type="match status" value="1"/>
</dbReference>
<dbReference type="SUPFAM" id="SSF48498">
    <property type="entry name" value="Tetracyclin repressor-like, C-terminal domain"/>
    <property type="match status" value="1"/>
</dbReference>
<evidence type="ECO:0000313" key="7">
    <source>
        <dbReference type="EMBL" id="GID59071.1"/>
    </source>
</evidence>
<dbReference type="InterPro" id="IPR050109">
    <property type="entry name" value="HTH-type_TetR-like_transc_reg"/>
</dbReference>
<evidence type="ECO:0000259" key="6">
    <source>
        <dbReference type="PROSITE" id="PS50977"/>
    </source>
</evidence>
<dbReference type="PANTHER" id="PTHR30055:SF238">
    <property type="entry name" value="MYCOFACTOCIN BIOSYNTHESIS TRANSCRIPTIONAL REGULATOR MFTR-RELATED"/>
    <property type="match status" value="1"/>
</dbReference>
<dbReference type="InterPro" id="IPR039538">
    <property type="entry name" value="BetI_C"/>
</dbReference>
<feature type="DNA-binding region" description="H-T-H motif" evidence="5">
    <location>
        <begin position="16"/>
        <end position="35"/>
    </location>
</feature>
<keyword evidence="8" id="KW-1185">Reference proteome</keyword>
<evidence type="ECO:0000256" key="4">
    <source>
        <dbReference type="ARBA" id="ARBA00023163"/>
    </source>
</evidence>
<reference evidence="7 8" key="1">
    <citation type="submission" date="2021-01" db="EMBL/GenBank/DDBJ databases">
        <title>Whole genome shotgun sequence of Actinoplanes couchii NBRC 106145.</title>
        <authorList>
            <person name="Komaki H."/>
            <person name="Tamura T."/>
        </authorList>
    </citation>
    <scope>NUCLEOTIDE SEQUENCE [LARGE SCALE GENOMIC DNA]</scope>
    <source>
        <strain evidence="7 8">NBRC 106145</strain>
    </source>
</reference>
<dbReference type="Gene3D" id="1.10.357.10">
    <property type="entry name" value="Tetracycline Repressor, domain 2"/>
    <property type="match status" value="1"/>
</dbReference>
<dbReference type="RefSeq" id="WP_203804757.1">
    <property type="nucleotide sequence ID" value="NZ_BAAAQE010000094.1"/>
</dbReference>
<proteinExistence type="predicted"/>
<dbReference type="InterPro" id="IPR001647">
    <property type="entry name" value="HTH_TetR"/>
</dbReference>
<dbReference type="InterPro" id="IPR009057">
    <property type="entry name" value="Homeodomain-like_sf"/>
</dbReference>
<accession>A0ABQ3XKQ1</accession>
<organism evidence="7 8">
    <name type="scientific">Actinoplanes couchii</name>
    <dbReference type="NCBI Taxonomy" id="403638"/>
    <lineage>
        <taxon>Bacteria</taxon>
        <taxon>Bacillati</taxon>
        <taxon>Actinomycetota</taxon>
        <taxon>Actinomycetes</taxon>
        <taxon>Micromonosporales</taxon>
        <taxon>Micromonosporaceae</taxon>
        <taxon>Actinoplanes</taxon>
    </lineage>
</organism>
<evidence type="ECO:0000256" key="3">
    <source>
        <dbReference type="ARBA" id="ARBA00023125"/>
    </source>
</evidence>
<dbReference type="Pfam" id="PF13977">
    <property type="entry name" value="TetR_C_6"/>
    <property type="match status" value="1"/>
</dbReference>
<dbReference type="SUPFAM" id="SSF46689">
    <property type="entry name" value="Homeodomain-like"/>
    <property type="match status" value="1"/>
</dbReference>
<gene>
    <name evidence="7" type="ORF">Aco03nite_074750</name>
</gene>
<dbReference type="InterPro" id="IPR036271">
    <property type="entry name" value="Tet_transcr_reg_TetR-rel_C_sf"/>
</dbReference>
<name>A0ABQ3XKQ1_9ACTN</name>
<feature type="domain" description="HTH tetR-type" evidence="6">
    <location>
        <begin position="1"/>
        <end position="53"/>
    </location>
</feature>
<evidence type="ECO:0000313" key="8">
    <source>
        <dbReference type="Proteomes" id="UP000612282"/>
    </source>
</evidence>
<protein>
    <recommendedName>
        <fullName evidence="6">HTH tetR-type domain-containing protein</fullName>
    </recommendedName>
</protein>
<evidence type="ECO:0000256" key="5">
    <source>
        <dbReference type="PROSITE-ProRule" id="PRU00335"/>
    </source>
</evidence>
<sequence>MQAAEVVAERGFENTRFTDVAGRTGASISTLQYLFGNREDLVVQALRTRTAHLLAEARTAAGAIADPIERLRWVAGHLAATDGSPDAARAEWMLWVEYWRTALRDDELATESIGTYDGWASLVRDAIRAAVDAGLIAEPADIDAVAQGACALADGLGVQIALRRPGITWERATAMTRAWLAVTLNCPALIES</sequence>
<dbReference type="PROSITE" id="PS50977">
    <property type="entry name" value="HTH_TETR_2"/>
    <property type="match status" value="1"/>
</dbReference>
<keyword evidence="3 5" id="KW-0238">DNA-binding</keyword>
<keyword evidence="2" id="KW-0805">Transcription regulation</keyword>
<evidence type="ECO:0000256" key="1">
    <source>
        <dbReference type="ARBA" id="ARBA00022491"/>
    </source>
</evidence>
<dbReference type="Proteomes" id="UP000612282">
    <property type="component" value="Unassembled WGS sequence"/>
</dbReference>
<dbReference type="Pfam" id="PF00440">
    <property type="entry name" value="TetR_N"/>
    <property type="match status" value="1"/>
</dbReference>
<evidence type="ECO:0000256" key="2">
    <source>
        <dbReference type="ARBA" id="ARBA00023015"/>
    </source>
</evidence>
<comment type="caution">
    <text evidence="7">The sequence shown here is derived from an EMBL/GenBank/DDBJ whole genome shotgun (WGS) entry which is preliminary data.</text>
</comment>